<dbReference type="InterPro" id="IPR002857">
    <property type="entry name" value="Znf_CXXC"/>
</dbReference>
<accession>A0A0K2SXU4</accession>
<feature type="compositionally biased region" description="Polar residues" evidence="6">
    <location>
        <begin position="269"/>
        <end position="278"/>
    </location>
</feature>
<feature type="region of interest" description="Disordered" evidence="6">
    <location>
        <begin position="264"/>
        <end position="302"/>
    </location>
</feature>
<evidence type="ECO:0000256" key="6">
    <source>
        <dbReference type="SAM" id="MobiDB-lite"/>
    </source>
</evidence>
<reference evidence="8" key="1">
    <citation type="submission" date="2014-05" db="EMBL/GenBank/DDBJ databases">
        <authorList>
            <person name="Chronopoulou M."/>
        </authorList>
    </citation>
    <scope>NUCLEOTIDE SEQUENCE</scope>
    <source>
        <tissue evidence="8">Whole organism</tissue>
    </source>
</reference>
<feature type="compositionally biased region" description="Basic and acidic residues" evidence="6">
    <location>
        <begin position="1"/>
        <end position="13"/>
    </location>
</feature>
<dbReference type="OrthoDB" id="419183at2759"/>
<feature type="compositionally biased region" description="Polar residues" evidence="6">
    <location>
        <begin position="1031"/>
        <end position="1055"/>
    </location>
</feature>
<protein>
    <submittedName>
        <fullName evidence="8">CpGbinding proteinlike [Haplochromis burtoni]</fullName>
    </submittedName>
</protein>
<evidence type="ECO:0000259" key="7">
    <source>
        <dbReference type="PROSITE" id="PS51058"/>
    </source>
</evidence>
<feature type="compositionally biased region" description="Polar residues" evidence="6">
    <location>
        <begin position="951"/>
        <end position="961"/>
    </location>
</feature>
<dbReference type="InterPro" id="IPR013087">
    <property type="entry name" value="Znf_C2H2_type"/>
</dbReference>
<feature type="region of interest" description="Disordered" evidence="6">
    <location>
        <begin position="932"/>
        <end position="964"/>
    </location>
</feature>
<feature type="coiled-coil region" evidence="5">
    <location>
        <begin position="516"/>
        <end position="543"/>
    </location>
</feature>
<evidence type="ECO:0000313" key="8">
    <source>
        <dbReference type="EMBL" id="CDW18187.1"/>
    </source>
</evidence>
<evidence type="ECO:0000256" key="1">
    <source>
        <dbReference type="ARBA" id="ARBA00022723"/>
    </source>
</evidence>
<evidence type="ECO:0000256" key="3">
    <source>
        <dbReference type="ARBA" id="ARBA00022833"/>
    </source>
</evidence>
<dbReference type="InterPro" id="IPR036236">
    <property type="entry name" value="Znf_C2H2_sf"/>
</dbReference>
<feature type="compositionally biased region" description="Low complexity" evidence="6">
    <location>
        <begin position="29"/>
        <end position="47"/>
    </location>
</feature>
<dbReference type="Gene3D" id="3.30.160.60">
    <property type="entry name" value="Classic Zinc Finger"/>
    <property type="match status" value="2"/>
</dbReference>
<feature type="region of interest" description="Disordered" evidence="6">
    <location>
        <begin position="29"/>
        <end position="60"/>
    </location>
</feature>
<keyword evidence="3" id="KW-0862">Zinc</keyword>
<dbReference type="GO" id="GO:0003677">
    <property type="term" value="F:DNA binding"/>
    <property type="evidence" value="ECO:0007669"/>
    <property type="project" value="InterPro"/>
</dbReference>
<dbReference type="GO" id="GO:0008270">
    <property type="term" value="F:zinc ion binding"/>
    <property type="evidence" value="ECO:0007669"/>
    <property type="project" value="UniProtKB-KW"/>
</dbReference>
<evidence type="ECO:0000256" key="2">
    <source>
        <dbReference type="ARBA" id="ARBA00022771"/>
    </source>
</evidence>
<dbReference type="EMBL" id="HACA01000826">
    <property type="protein sequence ID" value="CDW18187.1"/>
    <property type="molecule type" value="Transcribed_RNA"/>
</dbReference>
<feature type="region of interest" description="Disordered" evidence="6">
    <location>
        <begin position="1"/>
        <end position="20"/>
    </location>
</feature>
<organism evidence="8">
    <name type="scientific">Lepeophtheirus salmonis</name>
    <name type="common">Salmon louse</name>
    <name type="synonym">Caligus salmonis</name>
    <dbReference type="NCBI Taxonomy" id="72036"/>
    <lineage>
        <taxon>Eukaryota</taxon>
        <taxon>Metazoa</taxon>
        <taxon>Ecdysozoa</taxon>
        <taxon>Arthropoda</taxon>
        <taxon>Crustacea</taxon>
        <taxon>Multicrustacea</taxon>
        <taxon>Hexanauplia</taxon>
        <taxon>Copepoda</taxon>
        <taxon>Siphonostomatoida</taxon>
        <taxon>Caligidae</taxon>
        <taxon>Lepeophtheirus</taxon>
    </lineage>
</organism>
<sequence>MVQKRQGKEESVHSKNLLSSSSPIVSTFQSNLSHSNNSAGSSSSTTTKQKAILNERPPLPTQEEHRLYIEGRSPYHCLSCDKRLSKSFLRSHLKNKHPGLVDSLNFACLICSESLTSVGVLNTHYHSELYPCYKCEAKKKEPARFPDFDRLKSHLFNAHNRTQWPWSCSYCDTISFFELDYIVHLRTHSSKELNNFVCPECQHSSRDHSDLREHLIQAHLPQSKKMANDENAVNHEIATLLLNLASRTTQAPPTSTSSVAVVAHHHQQKQSPQQNPAIHSNAFDRPEDLSKGPQQQAMDLSSKKPMLKLPLSIDTAKLKNMTITPVTTTSNGGAINGSQILDQTNGSTVSSSSSVAASSTSNGLNSNYLLQNLLLGKMAQQHQLIVPGAPHSSTIMVPNSTAQHLPKYSLKSNGIIANKSVLPESIISVPCSGVTPSIGQNNNNGSIPLLCGQIVAQLNGLLFLVHDLNSPALENSLQASLGSIYGRLQEIVSLVEQTKTKIDGSSEDLLKHNEIQKQIKESKQKEEDKIAKHIQEYQRALLQQQHSIGVHNSTTIISKSPPSPLPSQIIPTLKETLPVAAANSVVTMLKKQGLEATIKFDGVPPRVPLSFPTSNGDVLHLHHNSETTVSSSPASSSSSSEHMEVESSTGGGRRRRGRPPKNSSDGPTEKKYRESPPNLTLKSNNSHQNIPLHSTPSPVISPSVNGSSKGSKGIRNRVFCGECPGCLKNDDCGRCRYCQDKTKFGGQNRLRQKCLHRRCQMDTHRKRASANAANNSNNANNNINNNLNNNNVIGNTANNSTNNISPAPVLPIVTLSMEETPPKLISIPGVDTAPATIYSGVDLAKIQENITTNKKPPVVDRVTITNSKTKEEVEIKTILEDANAKGMTPKDVVVSAASPINSTNNINNNNNPLVPKQVDIENGEKALVVVSSEELSKENGLEFDEDEDPNSSKNGGLSTSSRIDKWKAKHEAMLKKVKTDDDDETTNGSSSNVQEEVVEQDPSSSTCELPRMIEGSAPSVCIEFEPEKNKSNSLAPTGQLTTAPNPTVNQAVLSV</sequence>
<dbReference type="EMBL" id="HACA01000827">
    <property type="protein sequence ID" value="CDW18188.1"/>
    <property type="molecule type" value="Transcribed_RNA"/>
</dbReference>
<feature type="region of interest" description="Disordered" evidence="6">
    <location>
        <begin position="1028"/>
        <end position="1055"/>
    </location>
</feature>
<dbReference type="SMART" id="SM00355">
    <property type="entry name" value="ZnF_C2H2"/>
    <property type="match status" value="5"/>
</dbReference>
<proteinExistence type="predicted"/>
<dbReference type="AlphaFoldDB" id="A0A0K2SXU4"/>
<name>A0A0K2SXU4_LEPSM</name>
<keyword evidence="2 4" id="KW-0863">Zinc-finger</keyword>
<dbReference type="Pfam" id="PF02008">
    <property type="entry name" value="zf-CXXC"/>
    <property type="match status" value="1"/>
</dbReference>
<keyword evidence="1" id="KW-0479">Metal-binding</keyword>
<evidence type="ECO:0000256" key="5">
    <source>
        <dbReference type="SAM" id="Coils"/>
    </source>
</evidence>
<feature type="region of interest" description="Disordered" evidence="6">
    <location>
        <begin position="976"/>
        <end position="1008"/>
    </location>
</feature>
<keyword evidence="5" id="KW-0175">Coiled coil</keyword>
<evidence type="ECO:0000256" key="4">
    <source>
        <dbReference type="PROSITE-ProRule" id="PRU00509"/>
    </source>
</evidence>
<feature type="region of interest" description="Disordered" evidence="6">
    <location>
        <begin position="625"/>
        <end position="711"/>
    </location>
</feature>
<dbReference type="PROSITE" id="PS51058">
    <property type="entry name" value="ZF_CXXC"/>
    <property type="match status" value="1"/>
</dbReference>
<feature type="compositionally biased region" description="Low complexity" evidence="6">
    <location>
        <begin position="626"/>
        <end position="640"/>
    </location>
</feature>
<feature type="domain" description="CXXC-type" evidence="7">
    <location>
        <begin position="713"/>
        <end position="760"/>
    </location>
</feature>
<feature type="compositionally biased region" description="Polar residues" evidence="6">
    <location>
        <begin position="677"/>
        <end position="710"/>
    </location>
</feature>
<dbReference type="SUPFAM" id="SSF57667">
    <property type="entry name" value="beta-beta-alpha zinc fingers"/>
    <property type="match status" value="1"/>
</dbReference>